<reference evidence="3" key="1">
    <citation type="submission" date="2023-03" db="EMBL/GenBank/DDBJ databases">
        <authorList>
            <person name="Julca I."/>
        </authorList>
    </citation>
    <scope>NUCLEOTIDE SEQUENCE</scope>
</reference>
<dbReference type="PANTHER" id="PTHR33827:SF9">
    <property type="entry name" value="SAWADEE DOMAIN-CONTAINING PROTEIN"/>
    <property type="match status" value="1"/>
</dbReference>
<organism evidence="3 4">
    <name type="scientific">Oldenlandia corymbosa var. corymbosa</name>
    <dbReference type="NCBI Taxonomy" id="529605"/>
    <lineage>
        <taxon>Eukaryota</taxon>
        <taxon>Viridiplantae</taxon>
        <taxon>Streptophyta</taxon>
        <taxon>Embryophyta</taxon>
        <taxon>Tracheophyta</taxon>
        <taxon>Spermatophyta</taxon>
        <taxon>Magnoliopsida</taxon>
        <taxon>eudicotyledons</taxon>
        <taxon>Gunneridae</taxon>
        <taxon>Pentapetalae</taxon>
        <taxon>asterids</taxon>
        <taxon>lamiids</taxon>
        <taxon>Gentianales</taxon>
        <taxon>Rubiaceae</taxon>
        <taxon>Rubioideae</taxon>
        <taxon>Spermacoceae</taxon>
        <taxon>Hedyotis-Oldenlandia complex</taxon>
        <taxon>Oldenlandia</taxon>
    </lineage>
</organism>
<dbReference type="InterPro" id="IPR039276">
    <property type="entry name" value="SHH1/2"/>
</dbReference>
<feature type="region of interest" description="Disordered" evidence="1">
    <location>
        <begin position="465"/>
        <end position="577"/>
    </location>
</feature>
<sequence length="657" mass="73176">MAAVKRDGDDGGPDDDGELRLIAMRKDDSSWQFCRISLCSDRVGLNVEYMKDGSGDVIMTKEEALARLRLCSPPLQLEQCTLIGQGERVLANPKSQAKDVFFEADVEKRMNVRHTRKQCRCTFVVRWDHQMRDGETAVLPLPAIVKMLTTCIDVHPTIAAFFNILANPGCNLSPVSTLHEGTKDGEMDVFKLESDASNCEMDALELEKQIECISKSAAASEMESSEKLVFGVQADKKSQAQDNSPTTHSSIFRSHFFSRMEEKIQQNAPTPPLKDPIIKEDSVKRRTSYNPQASIAYFASEKLKISGSPEGSSTLKGAEAFKSKPGVYVNSKGGTPYNVSLFGNSSNAEDHHIRKKAALDKSVLKNKSIVKKLFSIDEASKDHRILDELSVASDREQSKKMHSQPEMVNDISHATNEKMKKPSRSARKISPKISGDNGEITCITKAKLVPSSVNTRRLTRSAVRKMEENNINKEKPSSNRDTDLLQDEGTVVCTSKEETASTLTTKRKRQEENGVTNHEKERETTTHFVEIKEPNNLRRLTRSAAHRQTENSDMEPRKKLEATESSSAVEGNIRLESRASEREAPISLCSPTAGRCNKVQRLASVKVVLSIEGGDDPTDYTCSNRVTRKSVTAKKQQQRESALLLRSRPRTRSQDKS</sequence>
<feature type="compositionally biased region" description="Basic and acidic residues" evidence="1">
    <location>
        <begin position="547"/>
        <end position="562"/>
    </location>
</feature>
<gene>
    <name evidence="3" type="ORF">OLC1_LOCUS8478</name>
</gene>
<evidence type="ECO:0000313" key="3">
    <source>
        <dbReference type="EMBL" id="CAI9098200.1"/>
    </source>
</evidence>
<evidence type="ECO:0000259" key="2">
    <source>
        <dbReference type="Pfam" id="PF16719"/>
    </source>
</evidence>
<dbReference type="AlphaFoldDB" id="A0AAV1CRK1"/>
<dbReference type="Gene3D" id="2.30.30.140">
    <property type="match status" value="1"/>
</dbReference>
<dbReference type="PANTHER" id="PTHR33827">
    <property type="entry name" value="PROTEIN SAWADEE HOMEODOMAIN HOMOLOG 2"/>
    <property type="match status" value="1"/>
</dbReference>
<evidence type="ECO:0000256" key="1">
    <source>
        <dbReference type="SAM" id="MobiDB-lite"/>
    </source>
</evidence>
<name>A0AAV1CRK1_OLDCO</name>
<protein>
    <submittedName>
        <fullName evidence="3">OLC1v1034811C3</fullName>
    </submittedName>
</protein>
<feature type="compositionally biased region" description="Basic and acidic residues" evidence="1">
    <location>
        <begin position="509"/>
        <end position="536"/>
    </location>
</feature>
<proteinExistence type="predicted"/>
<dbReference type="InterPro" id="IPR032001">
    <property type="entry name" value="SAWADEE_dom"/>
</dbReference>
<keyword evidence="4" id="KW-1185">Reference proteome</keyword>
<dbReference type="Proteomes" id="UP001161247">
    <property type="component" value="Chromosome 3"/>
</dbReference>
<evidence type="ECO:0000313" key="4">
    <source>
        <dbReference type="Proteomes" id="UP001161247"/>
    </source>
</evidence>
<feature type="compositionally biased region" description="Basic and acidic residues" evidence="1">
    <location>
        <begin position="465"/>
        <end position="483"/>
    </location>
</feature>
<feature type="domain" description="SAWADEE" evidence="2">
    <location>
        <begin position="19"/>
        <end position="139"/>
    </location>
</feature>
<dbReference type="GO" id="GO:0003682">
    <property type="term" value="F:chromatin binding"/>
    <property type="evidence" value="ECO:0007669"/>
    <property type="project" value="InterPro"/>
</dbReference>
<dbReference type="Pfam" id="PF16719">
    <property type="entry name" value="SAWADEE"/>
    <property type="match status" value="1"/>
</dbReference>
<feature type="region of interest" description="Disordered" evidence="1">
    <location>
        <begin position="613"/>
        <end position="657"/>
    </location>
</feature>
<accession>A0AAV1CRK1</accession>
<dbReference type="EMBL" id="OX459120">
    <property type="protein sequence ID" value="CAI9098200.1"/>
    <property type="molecule type" value="Genomic_DNA"/>
</dbReference>